<dbReference type="PANTHER" id="PTHR22960">
    <property type="entry name" value="MOLYBDOPTERIN COFACTOR SYNTHESIS PROTEIN A"/>
    <property type="match status" value="1"/>
</dbReference>
<feature type="binding site" evidence="12">
    <location>
        <position position="94"/>
    </location>
    <ligand>
        <name>GTP</name>
        <dbReference type="ChEBI" id="CHEBI:37565"/>
    </ligand>
</feature>
<dbReference type="InterPro" id="IPR013785">
    <property type="entry name" value="Aldolase_TIM"/>
</dbReference>
<feature type="binding site" evidence="12">
    <location>
        <position position="13"/>
    </location>
    <ligand>
        <name>GTP</name>
        <dbReference type="ChEBI" id="CHEBI:37565"/>
    </ligand>
</feature>
<dbReference type="HAMAP" id="MF_01225_B">
    <property type="entry name" value="MoaA_B"/>
    <property type="match status" value="1"/>
</dbReference>
<dbReference type="SUPFAM" id="SSF102114">
    <property type="entry name" value="Radical SAM enzymes"/>
    <property type="match status" value="1"/>
</dbReference>
<dbReference type="AlphaFoldDB" id="A0AAW7ZHP1"/>
<dbReference type="SFLD" id="SFLDG01383">
    <property type="entry name" value="cyclic_pyranopterin_phosphate"/>
    <property type="match status" value="1"/>
</dbReference>
<evidence type="ECO:0000259" key="13">
    <source>
        <dbReference type="PROSITE" id="PS51918"/>
    </source>
</evidence>
<feature type="binding site" evidence="12">
    <location>
        <position position="20"/>
    </location>
    <ligand>
        <name>[4Fe-4S] cluster</name>
        <dbReference type="ChEBI" id="CHEBI:49883"/>
        <label>1</label>
        <note>4Fe-4S-S-AdoMet</note>
    </ligand>
</feature>
<feature type="binding site" evidence="12">
    <location>
        <position position="257"/>
    </location>
    <ligand>
        <name>[4Fe-4S] cluster</name>
        <dbReference type="ChEBI" id="CHEBI:49883"/>
        <label>2</label>
        <note>4Fe-4S-substrate</note>
    </ligand>
</feature>
<dbReference type="InterPro" id="IPR007197">
    <property type="entry name" value="rSAM"/>
</dbReference>
<dbReference type="NCBIfam" id="NF001199">
    <property type="entry name" value="PRK00164.2-1"/>
    <property type="match status" value="1"/>
</dbReference>
<dbReference type="InterPro" id="IPR010505">
    <property type="entry name" value="MoaA_twitch"/>
</dbReference>
<dbReference type="RefSeq" id="WP_304544532.1">
    <property type="nucleotide sequence ID" value="NZ_JARPTC010000021.1"/>
</dbReference>
<protein>
    <recommendedName>
        <fullName evidence="1 12">GTP 3',8-cyclase</fullName>
        <ecNumber evidence="1 12">4.1.99.22</ecNumber>
    </recommendedName>
    <alternativeName>
        <fullName evidence="12">Molybdenum cofactor biosynthesis protein A</fullName>
    </alternativeName>
</protein>
<evidence type="ECO:0000256" key="4">
    <source>
        <dbReference type="ARBA" id="ARBA00022723"/>
    </source>
</evidence>
<feature type="binding site" evidence="12">
    <location>
        <position position="67"/>
    </location>
    <ligand>
        <name>S-adenosyl-L-methionine</name>
        <dbReference type="ChEBI" id="CHEBI:59789"/>
    </ligand>
</feature>
<dbReference type="InterPro" id="IPR006638">
    <property type="entry name" value="Elp3/MiaA/NifB-like_rSAM"/>
</dbReference>
<organism evidence="14 15">
    <name type="scientific">Desulforamulus aquiferis</name>
    <dbReference type="NCBI Taxonomy" id="1397668"/>
    <lineage>
        <taxon>Bacteria</taxon>
        <taxon>Bacillati</taxon>
        <taxon>Bacillota</taxon>
        <taxon>Clostridia</taxon>
        <taxon>Eubacteriales</taxon>
        <taxon>Peptococcaceae</taxon>
        <taxon>Desulforamulus</taxon>
    </lineage>
</organism>
<dbReference type="InterPro" id="IPR040064">
    <property type="entry name" value="MoaA-like"/>
</dbReference>
<dbReference type="GO" id="GO:0006777">
    <property type="term" value="P:Mo-molybdopterin cofactor biosynthetic process"/>
    <property type="evidence" value="ECO:0007669"/>
    <property type="project" value="UniProtKB-UniRule"/>
</dbReference>
<evidence type="ECO:0000256" key="7">
    <source>
        <dbReference type="ARBA" id="ARBA00023014"/>
    </source>
</evidence>
<dbReference type="SMART" id="SM00729">
    <property type="entry name" value="Elp3"/>
    <property type="match status" value="1"/>
</dbReference>
<evidence type="ECO:0000256" key="12">
    <source>
        <dbReference type="HAMAP-Rule" id="MF_01225"/>
    </source>
</evidence>
<dbReference type="InterPro" id="IPR050105">
    <property type="entry name" value="MoCo_biosynth_MoaA/MoaC"/>
</dbReference>
<feature type="binding site" evidence="12">
    <location>
        <position position="271"/>
    </location>
    <ligand>
        <name>[4Fe-4S] cluster</name>
        <dbReference type="ChEBI" id="CHEBI:49883"/>
        <label>2</label>
        <note>4Fe-4S-substrate</note>
    </ligand>
</feature>
<keyword evidence="5 12" id="KW-0547">Nucleotide-binding</keyword>
<dbReference type="GO" id="GO:0046872">
    <property type="term" value="F:metal ion binding"/>
    <property type="evidence" value="ECO:0007669"/>
    <property type="project" value="UniProtKB-KW"/>
</dbReference>
<keyword evidence="4 12" id="KW-0479">Metal-binding</keyword>
<evidence type="ECO:0000256" key="11">
    <source>
        <dbReference type="ARBA" id="ARBA00048697"/>
    </source>
</evidence>
<evidence type="ECO:0000256" key="6">
    <source>
        <dbReference type="ARBA" id="ARBA00023004"/>
    </source>
</evidence>
<feature type="binding site" evidence="12">
    <location>
        <position position="27"/>
    </location>
    <ligand>
        <name>[4Fe-4S] cluster</name>
        <dbReference type="ChEBI" id="CHEBI:49883"/>
        <label>1</label>
        <note>4Fe-4S-S-AdoMet</note>
    </ligand>
</feature>
<feature type="binding site" evidence="12">
    <location>
        <position position="26"/>
    </location>
    <ligand>
        <name>S-adenosyl-L-methionine</name>
        <dbReference type="ChEBI" id="CHEBI:59789"/>
    </ligand>
</feature>
<feature type="binding site" evidence="12">
    <location>
        <position position="189"/>
    </location>
    <ligand>
        <name>S-adenosyl-L-methionine</name>
        <dbReference type="ChEBI" id="CHEBI:59789"/>
    </ligand>
</feature>
<evidence type="ECO:0000313" key="15">
    <source>
        <dbReference type="Proteomes" id="UP001172911"/>
    </source>
</evidence>
<feature type="binding site" evidence="12">
    <location>
        <position position="155"/>
    </location>
    <ligand>
        <name>GTP</name>
        <dbReference type="ChEBI" id="CHEBI:37565"/>
    </ligand>
</feature>
<dbReference type="PROSITE" id="PS01305">
    <property type="entry name" value="MOAA_NIFB_PQQE"/>
    <property type="match status" value="1"/>
</dbReference>
<dbReference type="GO" id="GO:0005525">
    <property type="term" value="F:GTP binding"/>
    <property type="evidence" value="ECO:0007669"/>
    <property type="project" value="UniProtKB-UniRule"/>
</dbReference>
<dbReference type="CDD" id="cd21117">
    <property type="entry name" value="Twitch_MoaA"/>
    <property type="match status" value="1"/>
</dbReference>
<dbReference type="InterPro" id="IPR058240">
    <property type="entry name" value="rSAM_sf"/>
</dbReference>
<dbReference type="SFLD" id="SFLDS00029">
    <property type="entry name" value="Radical_SAM"/>
    <property type="match status" value="1"/>
</dbReference>
<dbReference type="Gene3D" id="3.20.20.70">
    <property type="entry name" value="Aldolase class I"/>
    <property type="match status" value="1"/>
</dbReference>
<accession>A0AAW7ZHP1</accession>
<evidence type="ECO:0000256" key="10">
    <source>
        <dbReference type="ARBA" id="ARBA00023239"/>
    </source>
</evidence>
<evidence type="ECO:0000256" key="5">
    <source>
        <dbReference type="ARBA" id="ARBA00022741"/>
    </source>
</evidence>
<gene>
    <name evidence="12 14" type="primary">moaA</name>
    <name evidence="14" type="ORF">P6N53_14960</name>
</gene>
<dbReference type="EC" id="4.1.99.22" evidence="1 12"/>
<evidence type="ECO:0000256" key="9">
    <source>
        <dbReference type="ARBA" id="ARBA00023150"/>
    </source>
</evidence>
<keyword evidence="8 12" id="KW-0342">GTP-binding</keyword>
<dbReference type="SFLD" id="SFLDG01067">
    <property type="entry name" value="SPASM/twitch_domain_containing"/>
    <property type="match status" value="1"/>
</dbReference>
<dbReference type="SFLD" id="SFLDG01386">
    <property type="entry name" value="main_SPASM_domain-containing"/>
    <property type="match status" value="1"/>
</dbReference>
<sequence length="325" mass="36649">MIDNHQRNINYLRISVTDRCNLRCVYCMPPEGVKHTPHWEILSLEEFGRIVDAASDLGIKKVRITGGEPLIRKNILDLFEHILANPKIDDISITTNGVLFADMAKDLKNAGLTRVNFSLDSLSPDNFKDITRLGKFDAVWKGIEKAIELELHPVKLNVVAVRGVNDREFGDFVRLSREMPLHVRFIELMPIGECNPWAVGNFISAEEIMQQLQEEFGTFDIETKVTGNGPAKYYRLPGAKGTIGFITAISEHFCAKCNRLRLTANGQLRPCLYGKQEIDLKTPMRRGAGRQELAELIAGAIKLKPDQHHMDQGWTDRRVMSQIGG</sequence>
<dbReference type="Pfam" id="PF06463">
    <property type="entry name" value="Mob_synth_C"/>
    <property type="match status" value="1"/>
</dbReference>
<feature type="binding site" evidence="12">
    <location>
        <position position="254"/>
    </location>
    <ligand>
        <name>[4Fe-4S] cluster</name>
        <dbReference type="ChEBI" id="CHEBI:49883"/>
        <label>2</label>
        <note>4Fe-4S-substrate</note>
    </ligand>
</feature>
<dbReference type="EMBL" id="JARPTC010000021">
    <property type="protein sequence ID" value="MDO7788526.1"/>
    <property type="molecule type" value="Genomic_DNA"/>
</dbReference>
<keyword evidence="6 12" id="KW-0408">Iron</keyword>
<feature type="binding site" evidence="12">
    <location>
        <position position="24"/>
    </location>
    <ligand>
        <name>[4Fe-4S] cluster</name>
        <dbReference type="ChEBI" id="CHEBI:49883"/>
        <label>1</label>
        <note>4Fe-4S-S-AdoMet</note>
    </ligand>
</feature>
<keyword evidence="10 12" id="KW-0456">Lyase</keyword>
<dbReference type="GO" id="GO:1904047">
    <property type="term" value="F:S-adenosyl-L-methionine binding"/>
    <property type="evidence" value="ECO:0007669"/>
    <property type="project" value="UniProtKB-UniRule"/>
</dbReference>
<comment type="subunit">
    <text evidence="12">Monomer and homodimer.</text>
</comment>
<evidence type="ECO:0000256" key="8">
    <source>
        <dbReference type="ARBA" id="ARBA00023134"/>
    </source>
</evidence>
<feature type="binding site" evidence="12">
    <location>
        <begin position="259"/>
        <end position="261"/>
    </location>
    <ligand>
        <name>GTP</name>
        <dbReference type="ChEBI" id="CHEBI:37565"/>
    </ligand>
</feature>
<dbReference type="NCBIfam" id="TIGR02666">
    <property type="entry name" value="moaA"/>
    <property type="match status" value="1"/>
</dbReference>
<reference evidence="14" key="1">
    <citation type="journal article" date="2023" name="J. Hazard. Mater.">
        <title>Anaerobic biodegradation of pyrene and benzo[a]pyrene by a new sulfate-reducing Desulforamulus aquiferis strain DSA.</title>
        <authorList>
            <person name="Zhang Z."/>
            <person name="Sun J."/>
            <person name="Gong X."/>
            <person name="Wang C."/>
            <person name="Wang H."/>
        </authorList>
    </citation>
    <scope>NUCLEOTIDE SEQUENCE</scope>
    <source>
        <strain evidence="14">DSA</strain>
    </source>
</reference>
<dbReference type="InterPro" id="IPR013483">
    <property type="entry name" value="MoaA"/>
</dbReference>
<dbReference type="PANTHER" id="PTHR22960:SF0">
    <property type="entry name" value="MOLYBDENUM COFACTOR BIOSYNTHESIS PROTEIN 1"/>
    <property type="match status" value="1"/>
</dbReference>
<dbReference type="Proteomes" id="UP001172911">
    <property type="component" value="Unassembled WGS sequence"/>
</dbReference>
<dbReference type="InterPro" id="IPR000385">
    <property type="entry name" value="MoaA_NifB_PqqE_Fe-S-bd_CS"/>
</dbReference>
<feature type="domain" description="Radical SAM core" evidence="13">
    <location>
        <begin position="4"/>
        <end position="220"/>
    </location>
</feature>
<comment type="caution">
    <text evidence="14">The sequence shown here is derived from an EMBL/GenBank/DDBJ whole genome shotgun (WGS) entry which is preliminary data.</text>
</comment>
<evidence type="ECO:0000256" key="2">
    <source>
        <dbReference type="ARBA" id="ARBA00022485"/>
    </source>
</evidence>
<dbReference type="PROSITE" id="PS51918">
    <property type="entry name" value="RADICAL_SAM"/>
    <property type="match status" value="1"/>
</dbReference>
<name>A0AAW7ZHP1_9FIRM</name>
<comment type="catalytic activity">
    <reaction evidence="11 12">
        <text>GTP + AH2 + S-adenosyl-L-methionine = (8S)-3',8-cyclo-7,8-dihydroguanosine 5'-triphosphate + 5'-deoxyadenosine + L-methionine + A + H(+)</text>
        <dbReference type="Rhea" id="RHEA:49576"/>
        <dbReference type="ChEBI" id="CHEBI:13193"/>
        <dbReference type="ChEBI" id="CHEBI:15378"/>
        <dbReference type="ChEBI" id="CHEBI:17319"/>
        <dbReference type="ChEBI" id="CHEBI:17499"/>
        <dbReference type="ChEBI" id="CHEBI:37565"/>
        <dbReference type="ChEBI" id="CHEBI:57844"/>
        <dbReference type="ChEBI" id="CHEBI:59789"/>
        <dbReference type="ChEBI" id="CHEBI:131766"/>
        <dbReference type="EC" id="4.1.99.22"/>
    </reaction>
</comment>
<feature type="binding site" evidence="12">
    <location>
        <position position="63"/>
    </location>
    <ligand>
        <name>GTP</name>
        <dbReference type="ChEBI" id="CHEBI:37565"/>
    </ligand>
</feature>
<dbReference type="GO" id="GO:0061799">
    <property type="term" value="F:cyclic pyranopterin monophosphate synthase activity"/>
    <property type="evidence" value="ECO:0007669"/>
    <property type="project" value="TreeGrafter"/>
</dbReference>
<keyword evidence="7 12" id="KW-0411">Iron-sulfur</keyword>
<evidence type="ECO:0000256" key="3">
    <source>
        <dbReference type="ARBA" id="ARBA00022691"/>
    </source>
</evidence>
<dbReference type="GO" id="GO:0061798">
    <property type="term" value="F:GTP 3',8'-cyclase activity"/>
    <property type="evidence" value="ECO:0007669"/>
    <property type="project" value="UniProtKB-UniRule"/>
</dbReference>
<evidence type="ECO:0000256" key="1">
    <source>
        <dbReference type="ARBA" id="ARBA00012167"/>
    </source>
</evidence>
<feature type="binding site" evidence="12">
    <location>
        <position position="118"/>
    </location>
    <ligand>
        <name>S-adenosyl-L-methionine</name>
        <dbReference type="ChEBI" id="CHEBI:59789"/>
    </ligand>
</feature>
<dbReference type="CDD" id="cd01335">
    <property type="entry name" value="Radical_SAM"/>
    <property type="match status" value="1"/>
</dbReference>
<dbReference type="Pfam" id="PF04055">
    <property type="entry name" value="Radical_SAM"/>
    <property type="match status" value="1"/>
</dbReference>
<evidence type="ECO:0000313" key="14">
    <source>
        <dbReference type="EMBL" id="MDO7788526.1"/>
    </source>
</evidence>
<keyword evidence="15" id="KW-1185">Reference proteome</keyword>
<proteinExistence type="inferred from homology"/>
<dbReference type="GO" id="GO:0051539">
    <property type="term" value="F:4 iron, 4 sulfur cluster binding"/>
    <property type="evidence" value="ECO:0007669"/>
    <property type="project" value="UniProtKB-UniRule"/>
</dbReference>
<keyword evidence="2 12" id="KW-0004">4Fe-4S</keyword>
<comment type="pathway">
    <text evidence="12">Cofactor biosynthesis; molybdopterin biosynthesis.</text>
</comment>
<comment type="cofactor">
    <cofactor evidence="12">
        <name>[4Fe-4S] cluster</name>
        <dbReference type="ChEBI" id="CHEBI:49883"/>
    </cofactor>
    <text evidence="12">Binds 2 [4Fe-4S] clusters. Binds 1 [4Fe-4S] cluster coordinated with 3 cysteines and an exchangeable S-adenosyl-L-methionine and 1 [4Fe-4S] cluster coordinated with 3 cysteines and the GTP-derived substrate.</text>
</comment>
<keyword evidence="3 12" id="KW-0949">S-adenosyl-L-methionine</keyword>
<comment type="function">
    <text evidence="12">Catalyzes the cyclization of GTP to (8S)-3',8-cyclo-7,8-dihydroguanosine 5'-triphosphate.</text>
</comment>
<keyword evidence="9 12" id="KW-0501">Molybdenum cofactor biosynthesis</keyword>
<comment type="similarity">
    <text evidence="12">Belongs to the radical SAM superfamily. MoaA family.</text>
</comment>
<reference evidence="14" key="2">
    <citation type="submission" date="2023-03" db="EMBL/GenBank/DDBJ databases">
        <authorList>
            <person name="Zhang Z."/>
        </authorList>
    </citation>
    <scope>NUCLEOTIDE SEQUENCE</scope>
    <source>
        <strain evidence="14">DSA</strain>
    </source>
</reference>